<name>A0A9D2NNK2_9FIRM</name>
<dbReference type="AlphaFoldDB" id="A0A9D2NNK2"/>
<feature type="region of interest" description="Disordered" evidence="1">
    <location>
        <begin position="168"/>
        <end position="205"/>
    </location>
</feature>
<comment type="caution">
    <text evidence="2">The sequence shown here is derived from an EMBL/GenBank/DDBJ whole genome shotgun (WGS) entry which is preliminary data.</text>
</comment>
<dbReference type="Proteomes" id="UP000823890">
    <property type="component" value="Unassembled WGS sequence"/>
</dbReference>
<accession>A0A9D2NNK2</accession>
<dbReference type="Pfam" id="PF18960">
    <property type="entry name" value="DUF5702"/>
    <property type="match status" value="1"/>
</dbReference>
<dbReference type="InterPro" id="IPR043756">
    <property type="entry name" value="DUF5702"/>
</dbReference>
<reference evidence="2" key="1">
    <citation type="journal article" date="2021" name="PeerJ">
        <title>Extensive microbial diversity within the chicken gut microbiome revealed by metagenomics and culture.</title>
        <authorList>
            <person name="Gilroy R."/>
            <person name="Ravi A."/>
            <person name="Getino M."/>
            <person name="Pursley I."/>
            <person name="Horton D.L."/>
            <person name="Alikhan N.F."/>
            <person name="Baker D."/>
            <person name="Gharbi K."/>
            <person name="Hall N."/>
            <person name="Watson M."/>
            <person name="Adriaenssens E.M."/>
            <person name="Foster-Nyarko E."/>
            <person name="Jarju S."/>
            <person name="Secka A."/>
            <person name="Antonio M."/>
            <person name="Oren A."/>
            <person name="Chaudhuri R.R."/>
            <person name="La Ragione R."/>
            <person name="Hildebrand F."/>
            <person name="Pallen M.J."/>
        </authorList>
    </citation>
    <scope>NUCLEOTIDE SEQUENCE</scope>
    <source>
        <strain evidence="2">ChiW19-954</strain>
    </source>
</reference>
<feature type="compositionally biased region" description="Acidic residues" evidence="1">
    <location>
        <begin position="168"/>
        <end position="187"/>
    </location>
</feature>
<proteinExistence type="predicted"/>
<dbReference type="EMBL" id="DWWO01000130">
    <property type="protein sequence ID" value="HJC35032.1"/>
    <property type="molecule type" value="Genomic_DNA"/>
</dbReference>
<gene>
    <name evidence="2" type="ORF">H9758_10665</name>
</gene>
<reference evidence="2" key="2">
    <citation type="submission" date="2021-04" db="EMBL/GenBank/DDBJ databases">
        <authorList>
            <person name="Gilroy R."/>
        </authorList>
    </citation>
    <scope>NUCLEOTIDE SEQUENCE</scope>
    <source>
        <strain evidence="2">ChiW19-954</strain>
    </source>
</reference>
<evidence type="ECO:0000256" key="1">
    <source>
        <dbReference type="SAM" id="MobiDB-lite"/>
    </source>
</evidence>
<protein>
    <submittedName>
        <fullName evidence="2">Uncharacterized protein</fullName>
    </submittedName>
</protein>
<evidence type="ECO:0000313" key="3">
    <source>
        <dbReference type="Proteomes" id="UP000823890"/>
    </source>
</evidence>
<evidence type="ECO:0000313" key="2">
    <source>
        <dbReference type="EMBL" id="HJC35032.1"/>
    </source>
</evidence>
<sequence length="498" mass="55483">MKKAEITAFLSIVFILTVSFVLGILEVSVIHTTKNLNRLAADRAAFSVFGEYHRKLLEDYHVFAIEGSYGTGEYSDERLIGRMHYYGTAGMEQEITGIQYLTDLNGQAFREQVLQYMEERYGLSLIRDFTGLTSRWEEQAIQGEEMEETEGNILDEVNDLMESAQFPEEDGVADTQENQDTDLEGPETDVVSPDSEGVGDLTEGGPFTCIEEIEKSGILSVVMPKDMELSGLAIELETQPSARSLNTGKGTFPVRQGTDGVEEKLLFNEYVLKNFSCAVPDEGQSVSTGENEGTESRSLAYETEYILEGKSSDKENLESFLMKLFLVRMALNYVYLMGDSAKQAEVTALAVAVTTALLIPEAAEVLKQLILLAWAAGESVVDIRTLLSGNRTALIKSSDTWQLPLSSLLTLGSGTEQIDGSDVPGGITYKDYLRMFLFLKDPDDINMRVLDRIEENIKMEYGMDWFRTDQCITKIEVKNTSEILGGITYTFPVYFGYE</sequence>
<organism evidence="2 3">
    <name type="scientific">Candidatus Mediterraneibacter faecipullorum</name>
    <dbReference type="NCBI Taxonomy" id="2838670"/>
    <lineage>
        <taxon>Bacteria</taxon>
        <taxon>Bacillati</taxon>
        <taxon>Bacillota</taxon>
        <taxon>Clostridia</taxon>
        <taxon>Lachnospirales</taxon>
        <taxon>Lachnospiraceae</taxon>
        <taxon>Mediterraneibacter</taxon>
    </lineage>
</organism>